<dbReference type="HOGENOM" id="CLU_129891_0_0_11"/>
<gene>
    <name evidence="1" type="ORF">SVTN_19570</name>
</gene>
<keyword evidence="2" id="KW-1185">Reference proteome</keyword>
<dbReference type="EMBL" id="CP010407">
    <property type="protein sequence ID" value="AJF66263.1"/>
    <property type="molecule type" value="Genomic_DNA"/>
</dbReference>
<evidence type="ECO:0000313" key="1">
    <source>
        <dbReference type="EMBL" id="AJF66263.1"/>
    </source>
</evidence>
<organism evidence="1 2">
    <name type="scientific">Streptomyces vietnamensis</name>
    <dbReference type="NCBI Taxonomy" id="362257"/>
    <lineage>
        <taxon>Bacteria</taxon>
        <taxon>Bacillati</taxon>
        <taxon>Actinomycetota</taxon>
        <taxon>Actinomycetes</taxon>
        <taxon>Kitasatosporales</taxon>
        <taxon>Streptomycetaceae</taxon>
        <taxon>Streptomyces</taxon>
    </lineage>
</organism>
<proteinExistence type="predicted"/>
<dbReference type="STRING" id="362257.SVTN_19570"/>
<dbReference type="RefSeq" id="WP_041130276.1">
    <property type="nucleotide sequence ID" value="NZ_CP010407.1"/>
</dbReference>
<dbReference type="KEGG" id="svt:SVTN_19570"/>
<name>A0A0B5I9G1_9ACTN</name>
<sequence>MSSLRHIRFQSPIRSPRGHHPGVFGLANALAREGRLSPGEWTVWRASNDWYDAHFPNPTAVDPTVYDPAVNPGAAAWFRPTATEALARVAPYLRILRDHGVPCVRLESADPGRIVYEDAYQVVAVGPAFRGQDAAAHGST</sequence>
<dbReference type="AlphaFoldDB" id="A0A0B5I9G1"/>
<reference evidence="1 2" key="1">
    <citation type="submission" date="2014-12" db="EMBL/GenBank/DDBJ databases">
        <title>Complete genome sequence of Streptomyces vietnamensis strain GIMV4.0001, a genetic manipulable producer of the benzoisochromanequinone antibiotic granaticin.</title>
        <authorList>
            <person name="Deng M.R."/>
            <person name="Guo J."/>
            <person name="Ma L.Y."/>
            <person name="Feng G.D."/>
            <person name="Mo C.Y."/>
            <person name="Zhu H.H."/>
        </authorList>
    </citation>
    <scope>NUCLEOTIDE SEQUENCE [LARGE SCALE GENOMIC DNA]</scope>
    <source>
        <strain evidence="2">GIMV4.0001</strain>
    </source>
</reference>
<protein>
    <submittedName>
        <fullName evidence="1">Uncharacterized protein</fullName>
    </submittedName>
</protein>
<accession>A0A0B5I9G1</accession>
<dbReference type="Proteomes" id="UP000031774">
    <property type="component" value="Chromosome"/>
</dbReference>
<evidence type="ECO:0000313" key="2">
    <source>
        <dbReference type="Proteomes" id="UP000031774"/>
    </source>
</evidence>